<evidence type="ECO:0000313" key="5">
    <source>
        <dbReference type="EMBL" id="MZL68833.1"/>
    </source>
</evidence>
<gene>
    <name evidence="5" type="ORF">GT747_03460</name>
    <name evidence="6" type="ORF">SAMN05444424_1378</name>
</gene>
<dbReference type="RefSeq" id="WP_021660998.1">
    <property type="nucleotide sequence ID" value="NZ_FQVY01000002.1"/>
</dbReference>
<dbReference type="AlphaFoldDB" id="A0AAQ1MD29"/>
<dbReference type="Pfam" id="PF01008">
    <property type="entry name" value="IF-2B"/>
    <property type="match status" value="1"/>
</dbReference>
<keyword evidence="6" id="KW-0413">Isomerase</keyword>
<dbReference type="InterPro" id="IPR042529">
    <property type="entry name" value="IF_2B-like_C"/>
</dbReference>
<dbReference type="InterPro" id="IPR037171">
    <property type="entry name" value="NagB/RpiA_transferase-like"/>
</dbReference>
<dbReference type="EMBL" id="FQVY01000002">
    <property type="protein sequence ID" value="SHG07585.1"/>
    <property type="molecule type" value="Genomic_DNA"/>
</dbReference>
<evidence type="ECO:0000313" key="8">
    <source>
        <dbReference type="Proteomes" id="UP000474718"/>
    </source>
</evidence>
<dbReference type="GO" id="GO:0003743">
    <property type="term" value="F:translation initiation factor activity"/>
    <property type="evidence" value="ECO:0007669"/>
    <property type="project" value="UniProtKB-KW"/>
</dbReference>
<sequence>MYQPDTLKDYLSPSAKDDFDDIVLARKLGASANIVSIGNMLKDIAAHAAENGLSAGEMIDRVLAIAGYFDKLRGESTVAVTNAIKLMTGGLSALREAPLAEACKRVTDSCNRYGEKAREWMDNIVTYGYNLIKGCKGILVFDYSSSVDAIAKQAALNGQIMDIYIPESRVLDGGKPFAVTAVEMGHRVHFFPDVAIYHFLKKSDMAFIGVETFYPDGSAANTVGTDMLAILCKQAGVPFYIPTTLIKVDMRGLQGIVKRDLAQDLSGLLAPHWDENLRAHTDFTCPDLSIIGPEYITGYITEVGIVPGTAMFGVAREYAAKLEKGEL</sequence>
<comment type="similarity">
    <text evidence="1 4">Belongs to the eIF-2B alpha/beta/delta subunits family.</text>
</comment>
<accession>A0AAQ1MD29</accession>
<keyword evidence="8" id="KW-1185">Reference proteome</keyword>
<dbReference type="Proteomes" id="UP000474718">
    <property type="component" value="Unassembled WGS sequence"/>
</dbReference>
<name>A0AAQ1MD29_9FIRM</name>
<evidence type="ECO:0000256" key="1">
    <source>
        <dbReference type="ARBA" id="ARBA00007251"/>
    </source>
</evidence>
<dbReference type="InterPro" id="IPR051501">
    <property type="entry name" value="eIF2B_alpha/beta/delta"/>
</dbReference>
<keyword evidence="3" id="KW-0648">Protein biosynthesis</keyword>
<reference evidence="7" key="1">
    <citation type="submission" date="2016-11" db="EMBL/GenBank/DDBJ databases">
        <authorList>
            <person name="Jaros S."/>
            <person name="Januszkiewicz K."/>
            <person name="Wedrychowicz H."/>
        </authorList>
    </citation>
    <scope>NUCLEOTIDE SEQUENCE [LARGE SCALE GENOMIC DNA]</scope>
    <source>
        <strain evidence="7">DSM 4029</strain>
    </source>
</reference>
<dbReference type="Gene3D" id="3.40.50.10470">
    <property type="entry name" value="Translation initiation factor eif-2b, domain 2"/>
    <property type="match status" value="1"/>
</dbReference>
<organism evidence="6 7">
    <name type="scientific">Bittarella massiliensis</name>
    <name type="common">ex Durand et al. 2017</name>
    <dbReference type="NCBI Taxonomy" id="1720313"/>
    <lineage>
        <taxon>Bacteria</taxon>
        <taxon>Bacillati</taxon>
        <taxon>Bacillota</taxon>
        <taxon>Clostridia</taxon>
        <taxon>Eubacteriales</taxon>
        <taxon>Oscillospiraceae</taxon>
        <taxon>Bittarella (ex Durand et al. 2017)</taxon>
    </lineage>
</organism>
<comment type="caution">
    <text evidence="6">The sequence shown here is derived from an EMBL/GenBank/DDBJ whole genome shotgun (WGS) entry which is preliminary data.</text>
</comment>
<protein>
    <submittedName>
        <fullName evidence="5">Initiation factor 2</fullName>
    </submittedName>
    <submittedName>
        <fullName evidence="6">Ribose 1,5-bisphosphate isomerase</fullName>
    </submittedName>
</protein>
<evidence type="ECO:0000256" key="2">
    <source>
        <dbReference type="ARBA" id="ARBA00022540"/>
    </source>
</evidence>
<proteinExistence type="inferred from homology"/>
<keyword evidence="2 5" id="KW-0396">Initiation factor</keyword>
<dbReference type="InterPro" id="IPR000649">
    <property type="entry name" value="IF-2B-related"/>
</dbReference>
<evidence type="ECO:0000256" key="4">
    <source>
        <dbReference type="RuleBase" id="RU003814"/>
    </source>
</evidence>
<evidence type="ECO:0000256" key="3">
    <source>
        <dbReference type="ARBA" id="ARBA00022917"/>
    </source>
</evidence>
<dbReference type="SUPFAM" id="SSF100950">
    <property type="entry name" value="NagB/RpiA/CoA transferase-like"/>
    <property type="match status" value="1"/>
</dbReference>
<reference evidence="5 8" key="3">
    <citation type="journal article" date="2019" name="Nat. Med.">
        <title>A library of human gut bacterial isolates paired with longitudinal multiomics data enables mechanistic microbiome research.</title>
        <authorList>
            <person name="Poyet M."/>
            <person name="Groussin M."/>
            <person name="Gibbons S.M."/>
            <person name="Avila-Pacheco J."/>
            <person name="Jiang X."/>
            <person name="Kearney S.M."/>
            <person name="Perrotta A.R."/>
            <person name="Berdy B."/>
            <person name="Zhao S."/>
            <person name="Lieberman T.D."/>
            <person name="Swanson P.K."/>
            <person name="Smith M."/>
            <person name="Roesemann S."/>
            <person name="Alexander J.E."/>
            <person name="Rich S.A."/>
            <person name="Livny J."/>
            <person name="Vlamakis H."/>
            <person name="Clish C."/>
            <person name="Bullock K."/>
            <person name="Deik A."/>
            <person name="Scott J."/>
            <person name="Pierce K.A."/>
            <person name="Xavier R.J."/>
            <person name="Alm E.J."/>
        </authorList>
    </citation>
    <scope>NUCLEOTIDE SEQUENCE [LARGE SCALE GENOMIC DNA]</scope>
    <source>
        <strain evidence="5 8">BIOML-A2</strain>
    </source>
</reference>
<dbReference type="PANTHER" id="PTHR45860">
    <property type="entry name" value="TRANSLATION INITIATION FACTOR EIF-2B SUBUNIT ALPHA"/>
    <property type="match status" value="1"/>
</dbReference>
<reference evidence="6" key="2">
    <citation type="submission" date="2016-11" db="EMBL/GenBank/DDBJ databases">
        <authorList>
            <person name="Varghese N."/>
            <person name="Submissions S."/>
        </authorList>
    </citation>
    <scope>NUCLEOTIDE SEQUENCE</scope>
    <source>
        <strain evidence="6">DSM 4029</strain>
    </source>
</reference>
<evidence type="ECO:0000313" key="7">
    <source>
        <dbReference type="Proteomes" id="UP000184089"/>
    </source>
</evidence>
<dbReference type="GO" id="GO:0016853">
    <property type="term" value="F:isomerase activity"/>
    <property type="evidence" value="ECO:0007669"/>
    <property type="project" value="UniProtKB-KW"/>
</dbReference>
<dbReference type="Proteomes" id="UP000184089">
    <property type="component" value="Unassembled WGS sequence"/>
</dbReference>
<dbReference type="PANTHER" id="PTHR45860:SF1">
    <property type="entry name" value="TRANSLATION INITIATION FACTOR EIF-2B SUBUNIT ALPHA"/>
    <property type="match status" value="1"/>
</dbReference>
<dbReference type="EMBL" id="WWVX01000002">
    <property type="protein sequence ID" value="MZL68833.1"/>
    <property type="molecule type" value="Genomic_DNA"/>
</dbReference>
<evidence type="ECO:0000313" key="6">
    <source>
        <dbReference type="EMBL" id="SHG07585.1"/>
    </source>
</evidence>